<feature type="transmembrane region" description="Helical" evidence="1">
    <location>
        <begin position="132"/>
        <end position="152"/>
    </location>
</feature>
<keyword evidence="1" id="KW-0812">Transmembrane</keyword>
<reference evidence="3 4" key="1">
    <citation type="submission" date="2019-05" db="EMBL/GenBank/DDBJ databases">
        <title>Erythrobacter marisflavi sp. nov., isolated from isolated from water of an estuary environment.</title>
        <authorList>
            <person name="Yoon J.-H."/>
        </authorList>
    </citation>
    <scope>NUCLEOTIDE SEQUENCE [LARGE SCALE GENOMIC DNA]</scope>
    <source>
        <strain evidence="3 4">KEM-5</strain>
    </source>
</reference>
<evidence type="ECO:0000313" key="3">
    <source>
        <dbReference type="EMBL" id="TMM50350.1"/>
    </source>
</evidence>
<feature type="transmembrane region" description="Helical" evidence="1">
    <location>
        <begin position="259"/>
        <end position="281"/>
    </location>
</feature>
<accession>A0A5S3PFI6</accession>
<proteinExistence type="predicted"/>
<evidence type="ECO:0000256" key="1">
    <source>
        <dbReference type="SAM" id="Phobius"/>
    </source>
</evidence>
<feature type="domain" description="CAAX prenyl protease 2/Lysostaphin resistance protein A-like" evidence="2">
    <location>
        <begin position="133"/>
        <end position="227"/>
    </location>
</feature>
<feature type="transmembrane region" description="Helical" evidence="1">
    <location>
        <begin position="189"/>
        <end position="207"/>
    </location>
</feature>
<dbReference type="RefSeq" id="WP_138616081.1">
    <property type="nucleotide sequence ID" value="NZ_VCAO01000001.1"/>
</dbReference>
<feature type="transmembrane region" description="Helical" evidence="1">
    <location>
        <begin position="164"/>
        <end position="183"/>
    </location>
</feature>
<dbReference type="AlphaFoldDB" id="A0A5S3PFI6"/>
<dbReference type="PANTHER" id="PTHR39430">
    <property type="entry name" value="MEMBRANE-ASSOCIATED PROTEASE-RELATED"/>
    <property type="match status" value="1"/>
</dbReference>
<dbReference type="GO" id="GO:0006508">
    <property type="term" value="P:proteolysis"/>
    <property type="evidence" value="ECO:0007669"/>
    <property type="project" value="UniProtKB-KW"/>
</dbReference>
<evidence type="ECO:0000259" key="2">
    <source>
        <dbReference type="Pfam" id="PF02517"/>
    </source>
</evidence>
<keyword evidence="4" id="KW-1185">Reference proteome</keyword>
<feature type="transmembrane region" description="Helical" evidence="1">
    <location>
        <begin position="99"/>
        <end position="126"/>
    </location>
</feature>
<keyword evidence="3" id="KW-0645">Protease</keyword>
<feature type="transmembrane region" description="Helical" evidence="1">
    <location>
        <begin position="214"/>
        <end position="232"/>
    </location>
</feature>
<dbReference type="Proteomes" id="UP000309668">
    <property type="component" value="Unassembled WGS sequence"/>
</dbReference>
<dbReference type="InterPro" id="IPR003675">
    <property type="entry name" value="Rce1/LyrA-like_dom"/>
</dbReference>
<gene>
    <name evidence="3" type="ORF">FEV51_04025</name>
</gene>
<sequence length="311" mass="33386">MDNIETVPTAPPRKSWWRKIVDFPLVAMVIALAAIIIVVGLMSFGAIQIGVEAFPEDAAEAIFALIATLGAIITYKLFVRRLGEEPRDDLPFDRRSKDFWRGLVFAGLLMTAIVGVTAALGGYSIAGWGGSTSWAFLLFAAGFQAAFFEEIIARGIIFHYLEQFGGSWFALVISSLIFGFLHAGNDNATTLSSFAIAVEAGTLLGGAYMLTRNLWLAIGLHFGWNVVQGYLWDVPVSGNAVDGLVDAQVSGPEIISGGAFGLEASAVAMVMATAAGLWLVYKAAQHGNIVKPWWTRRAAARADVPVDQTKL</sequence>
<keyword evidence="3" id="KW-0482">Metalloprotease</keyword>
<dbReference type="EMBL" id="VCAO01000001">
    <property type="protein sequence ID" value="TMM50350.1"/>
    <property type="molecule type" value="Genomic_DNA"/>
</dbReference>
<protein>
    <submittedName>
        <fullName evidence="3">CPBP family intramembrane metalloprotease</fullName>
    </submittedName>
</protein>
<dbReference type="GO" id="GO:0008237">
    <property type="term" value="F:metallopeptidase activity"/>
    <property type="evidence" value="ECO:0007669"/>
    <property type="project" value="UniProtKB-KW"/>
</dbReference>
<feature type="transmembrane region" description="Helical" evidence="1">
    <location>
        <begin position="23"/>
        <end position="49"/>
    </location>
</feature>
<organism evidence="3 4">
    <name type="scientific">Qipengyuania marisflavi</name>
    <dbReference type="NCBI Taxonomy" id="2486356"/>
    <lineage>
        <taxon>Bacteria</taxon>
        <taxon>Pseudomonadati</taxon>
        <taxon>Pseudomonadota</taxon>
        <taxon>Alphaproteobacteria</taxon>
        <taxon>Sphingomonadales</taxon>
        <taxon>Erythrobacteraceae</taxon>
        <taxon>Qipengyuania</taxon>
    </lineage>
</organism>
<dbReference type="PANTHER" id="PTHR39430:SF1">
    <property type="entry name" value="PROTEASE"/>
    <property type="match status" value="1"/>
</dbReference>
<keyword evidence="1" id="KW-0472">Membrane</keyword>
<evidence type="ECO:0000313" key="4">
    <source>
        <dbReference type="Proteomes" id="UP000309668"/>
    </source>
</evidence>
<dbReference type="GO" id="GO:0080120">
    <property type="term" value="P:CAAX-box protein maturation"/>
    <property type="evidence" value="ECO:0007669"/>
    <property type="project" value="UniProtKB-ARBA"/>
</dbReference>
<name>A0A5S3PFI6_9SPHN</name>
<dbReference type="OrthoDB" id="193898at2"/>
<keyword evidence="1" id="KW-1133">Transmembrane helix</keyword>
<dbReference type="Pfam" id="PF02517">
    <property type="entry name" value="Rce1-like"/>
    <property type="match status" value="1"/>
</dbReference>
<keyword evidence="3" id="KW-0378">Hydrolase</keyword>
<feature type="transmembrane region" description="Helical" evidence="1">
    <location>
        <begin position="61"/>
        <end position="78"/>
    </location>
</feature>
<comment type="caution">
    <text evidence="3">The sequence shown here is derived from an EMBL/GenBank/DDBJ whole genome shotgun (WGS) entry which is preliminary data.</text>
</comment>
<dbReference type="GO" id="GO:0004175">
    <property type="term" value="F:endopeptidase activity"/>
    <property type="evidence" value="ECO:0007669"/>
    <property type="project" value="UniProtKB-ARBA"/>
</dbReference>